<feature type="compositionally biased region" description="Basic and acidic residues" evidence="2">
    <location>
        <begin position="495"/>
        <end position="512"/>
    </location>
</feature>
<dbReference type="AlphaFoldDB" id="A0A1L7WC14"/>
<feature type="compositionally biased region" description="Low complexity" evidence="2">
    <location>
        <begin position="435"/>
        <end position="447"/>
    </location>
</feature>
<feature type="compositionally biased region" description="Basic residues" evidence="2">
    <location>
        <begin position="1"/>
        <end position="10"/>
    </location>
</feature>
<keyword evidence="4" id="KW-1185">Reference proteome</keyword>
<dbReference type="Proteomes" id="UP000184330">
    <property type="component" value="Unassembled WGS sequence"/>
</dbReference>
<dbReference type="EMBL" id="FJOG01000001">
    <property type="protein sequence ID" value="CZR50294.1"/>
    <property type="molecule type" value="Genomic_DNA"/>
</dbReference>
<feature type="region of interest" description="Disordered" evidence="2">
    <location>
        <begin position="1"/>
        <end position="70"/>
    </location>
</feature>
<reference evidence="3 4" key="1">
    <citation type="submission" date="2016-03" db="EMBL/GenBank/DDBJ databases">
        <authorList>
            <person name="Ploux O."/>
        </authorList>
    </citation>
    <scope>NUCLEOTIDE SEQUENCE [LARGE SCALE GENOMIC DNA]</scope>
    <source>
        <strain evidence="3 4">UAMH 11012</strain>
    </source>
</reference>
<feature type="compositionally biased region" description="Polar residues" evidence="2">
    <location>
        <begin position="457"/>
        <end position="476"/>
    </location>
</feature>
<evidence type="ECO:0000256" key="2">
    <source>
        <dbReference type="SAM" id="MobiDB-lite"/>
    </source>
</evidence>
<evidence type="ECO:0000313" key="4">
    <source>
        <dbReference type="Proteomes" id="UP000184330"/>
    </source>
</evidence>
<feature type="compositionally biased region" description="Pro residues" evidence="2">
    <location>
        <begin position="20"/>
        <end position="29"/>
    </location>
</feature>
<dbReference type="OrthoDB" id="10497103at2759"/>
<dbReference type="SUPFAM" id="SSF101447">
    <property type="entry name" value="Formin homology 2 domain (FH2 domain)"/>
    <property type="match status" value="1"/>
</dbReference>
<evidence type="ECO:0000313" key="3">
    <source>
        <dbReference type="EMBL" id="CZR50294.1"/>
    </source>
</evidence>
<feature type="region of interest" description="Disordered" evidence="2">
    <location>
        <begin position="435"/>
        <end position="520"/>
    </location>
</feature>
<feature type="compositionally biased region" description="Pro residues" evidence="2">
    <location>
        <begin position="49"/>
        <end position="68"/>
    </location>
</feature>
<protein>
    <submittedName>
        <fullName evidence="3">Uncharacterized protein</fullName>
    </submittedName>
</protein>
<keyword evidence="1" id="KW-0175">Coiled coil</keyword>
<sequence>MESTKIKIRLPQKDAVCSPRVPPPGPAMPPNVGAAMDAQPNDNTITVDRPPPPPPPPPPPSLAPPATGPVPITLPILQRTLDDTAYESVYARVPDNHKLDIDGLSWIKVDPYRVQKIILTAWYSQPRNSYDVVQASKSLDVEGKQQRGRVLRCCSHCNNFVAEKTKTMKELIHHLRFEHNVNEKSAIPKAAEDPFKPMRSREHQTRRAPDSSSSPNAAGPSRSRSYASSQPDFVQQALQYAASDERERAASSSATSISTLNVQGGLEHLLGELGRIKAINEGLMVRSRLNEELAHECKRLREKNERLEERVQESERLRERNQLLEGLAKESQRLHHRNQLLEDRAQENEELRERVQELEGVELLSERLRERNRVLADQAKESSQESGRLRKRNEELEGLAKESQRLRERNQILEQQVQEKTWEVESTRDALSLLASSSSRQQRDASQNAPASKLPSRPTSNGSTPAPKSQGLQVVINSKLKAPSPKFDTPAGKRKPMDESKAKHSKRSRSDSGSKVGNDG</sequence>
<accession>A0A1L7WC14</accession>
<feature type="coiled-coil region" evidence="1">
    <location>
        <begin position="286"/>
        <end position="423"/>
    </location>
</feature>
<name>A0A1L7WC14_9HELO</name>
<feature type="compositionally biased region" description="Basic and acidic residues" evidence="2">
    <location>
        <begin position="190"/>
        <end position="209"/>
    </location>
</feature>
<dbReference type="STRING" id="576137.A0A1L7WC14"/>
<feature type="compositionally biased region" description="Polar residues" evidence="2">
    <location>
        <begin position="210"/>
        <end position="230"/>
    </location>
</feature>
<proteinExistence type="predicted"/>
<feature type="region of interest" description="Disordered" evidence="2">
    <location>
        <begin position="186"/>
        <end position="230"/>
    </location>
</feature>
<gene>
    <name evidence="3" type="ORF">PAC_00166</name>
</gene>
<organism evidence="3 4">
    <name type="scientific">Phialocephala subalpina</name>
    <dbReference type="NCBI Taxonomy" id="576137"/>
    <lineage>
        <taxon>Eukaryota</taxon>
        <taxon>Fungi</taxon>
        <taxon>Dikarya</taxon>
        <taxon>Ascomycota</taxon>
        <taxon>Pezizomycotina</taxon>
        <taxon>Leotiomycetes</taxon>
        <taxon>Helotiales</taxon>
        <taxon>Mollisiaceae</taxon>
        <taxon>Phialocephala</taxon>
        <taxon>Phialocephala fortinii species complex</taxon>
    </lineage>
</organism>
<evidence type="ECO:0000256" key="1">
    <source>
        <dbReference type="SAM" id="Coils"/>
    </source>
</evidence>